<comment type="subcellular location">
    <subcellularLocation>
        <location evidence="1">Membrane</location>
        <topology evidence="1">Multi-pass membrane protein</topology>
    </subcellularLocation>
</comment>
<proteinExistence type="inferred from homology"/>
<evidence type="ECO:0000256" key="2">
    <source>
        <dbReference type="ARBA" id="ARBA00008803"/>
    </source>
</evidence>
<dbReference type="RefSeq" id="XP_002773380.1">
    <property type="nucleotide sequence ID" value="XM_002773334.1"/>
</dbReference>
<feature type="non-terminal residue" evidence="6">
    <location>
        <position position="1"/>
    </location>
</feature>
<dbReference type="AlphaFoldDB" id="C5LDJ6"/>
<dbReference type="PANTHER" id="PTHR13317">
    <property type="entry name" value="TRANSMEMBRANE ANTERIOR POSTERIOR TRANSFORMATION PROTEIN 1 HOMOLOG"/>
    <property type="match status" value="1"/>
</dbReference>
<protein>
    <submittedName>
        <fullName evidence="6">Uncharacterized protein</fullName>
    </submittedName>
</protein>
<dbReference type="Pfam" id="PF05346">
    <property type="entry name" value="DUF747"/>
    <property type="match status" value="1"/>
</dbReference>
<evidence type="ECO:0000313" key="7">
    <source>
        <dbReference type="Proteomes" id="UP000007800"/>
    </source>
</evidence>
<keyword evidence="4" id="KW-1133">Transmembrane helix</keyword>
<keyword evidence="7" id="KW-1185">Reference proteome</keyword>
<dbReference type="Proteomes" id="UP000007800">
    <property type="component" value="Unassembled WGS sequence"/>
</dbReference>
<keyword evidence="3" id="KW-0812">Transmembrane</keyword>
<reference evidence="6 7" key="1">
    <citation type="submission" date="2008-07" db="EMBL/GenBank/DDBJ databases">
        <authorList>
            <person name="El-Sayed N."/>
            <person name="Caler E."/>
            <person name="Inman J."/>
            <person name="Amedeo P."/>
            <person name="Hass B."/>
            <person name="Wortman J."/>
        </authorList>
    </citation>
    <scope>NUCLEOTIDE SEQUENCE [LARGE SCALE GENOMIC DNA]</scope>
    <source>
        <strain evidence="7">ATCC 50983 / TXsc</strain>
    </source>
</reference>
<keyword evidence="5" id="KW-0472">Membrane</keyword>
<dbReference type="GO" id="GO:0005789">
    <property type="term" value="C:endoplasmic reticulum membrane"/>
    <property type="evidence" value="ECO:0007669"/>
    <property type="project" value="TreeGrafter"/>
</dbReference>
<dbReference type="InParanoid" id="C5LDJ6"/>
<dbReference type="InterPro" id="IPR008010">
    <property type="entry name" value="Tatp1"/>
</dbReference>
<sequence length="122" mass="14149">VRYGQSCYTRSNHYNIYEVIINYYYCQRHLIIIVITSSFNRYVDFSTVYHYIRGQSMMKLYVMFNTLETLERLVRHLGSAFSDTMLVRALATTTTTTSGDNSNDDNIKHDDTTLHDAGGLLL</sequence>
<dbReference type="EMBL" id="GG680984">
    <property type="protein sequence ID" value="EER05196.1"/>
    <property type="molecule type" value="Genomic_DNA"/>
</dbReference>
<gene>
    <name evidence="6" type="ORF">Pmar_PMAR016819</name>
</gene>
<dbReference type="OrthoDB" id="29023at2759"/>
<comment type="similarity">
    <text evidence="2">Belongs to the TAPT1 family.</text>
</comment>
<accession>C5LDJ6</accession>
<organism evidence="7">
    <name type="scientific">Perkinsus marinus (strain ATCC 50983 / TXsc)</name>
    <dbReference type="NCBI Taxonomy" id="423536"/>
    <lineage>
        <taxon>Eukaryota</taxon>
        <taxon>Sar</taxon>
        <taxon>Alveolata</taxon>
        <taxon>Perkinsozoa</taxon>
        <taxon>Perkinsea</taxon>
        <taxon>Perkinsida</taxon>
        <taxon>Perkinsidae</taxon>
        <taxon>Perkinsus</taxon>
    </lineage>
</organism>
<dbReference type="GeneID" id="9050761"/>
<feature type="non-terminal residue" evidence="6">
    <location>
        <position position="122"/>
    </location>
</feature>
<dbReference type="PANTHER" id="PTHR13317:SF4">
    <property type="entry name" value="TRANSMEMBRANE ANTERIOR POSTERIOR TRANSFORMATION PROTEIN 1 HOMOLOG"/>
    <property type="match status" value="1"/>
</dbReference>
<evidence type="ECO:0000256" key="4">
    <source>
        <dbReference type="ARBA" id="ARBA00022989"/>
    </source>
</evidence>
<evidence type="ECO:0000313" key="6">
    <source>
        <dbReference type="EMBL" id="EER05196.1"/>
    </source>
</evidence>
<evidence type="ECO:0000256" key="5">
    <source>
        <dbReference type="ARBA" id="ARBA00023136"/>
    </source>
</evidence>
<evidence type="ECO:0000256" key="1">
    <source>
        <dbReference type="ARBA" id="ARBA00004141"/>
    </source>
</evidence>
<name>C5LDJ6_PERM5</name>
<evidence type="ECO:0000256" key="3">
    <source>
        <dbReference type="ARBA" id="ARBA00022692"/>
    </source>
</evidence>